<evidence type="ECO:0000256" key="1">
    <source>
        <dbReference type="SAM" id="MobiDB-lite"/>
    </source>
</evidence>
<dbReference type="RefSeq" id="WP_345502472.1">
    <property type="nucleotide sequence ID" value="NZ_BAABLO010000004.1"/>
</dbReference>
<feature type="domain" description="Aminoglycoside phosphotransferase" evidence="2">
    <location>
        <begin position="37"/>
        <end position="260"/>
    </location>
</feature>
<dbReference type="EMBL" id="BAABLO010000004">
    <property type="protein sequence ID" value="GAA4720097.1"/>
    <property type="molecule type" value="Genomic_DNA"/>
</dbReference>
<dbReference type="Gene3D" id="3.90.1200.10">
    <property type="match status" value="1"/>
</dbReference>
<reference evidence="4" key="1">
    <citation type="journal article" date="2019" name="Int. J. Syst. Evol. Microbiol.">
        <title>The Global Catalogue of Microorganisms (GCM) 10K type strain sequencing project: providing services to taxonomists for standard genome sequencing and annotation.</title>
        <authorList>
            <consortium name="The Broad Institute Genomics Platform"/>
            <consortium name="The Broad Institute Genome Sequencing Center for Infectious Disease"/>
            <person name="Wu L."/>
            <person name="Ma J."/>
        </authorList>
    </citation>
    <scope>NUCLEOTIDE SEQUENCE [LARGE SCALE GENOMIC DNA]</scope>
    <source>
        <strain evidence="4">JCM 18961</strain>
    </source>
</reference>
<evidence type="ECO:0000259" key="2">
    <source>
        <dbReference type="Pfam" id="PF01636"/>
    </source>
</evidence>
<name>A0ABP8Y509_9MICO</name>
<feature type="compositionally biased region" description="Basic and acidic residues" evidence="1">
    <location>
        <begin position="412"/>
        <end position="422"/>
    </location>
</feature>
<dbReference type="Pfam" id="PF01636">
    <property type="entry name" value="APH"/>
    <property type="match status" value="1"/>
</dbReference>
<comment type="caution">
    <text evidence="3">The sequence shown here is derived from an EMBL/GenBank/DDBJ whole genome shotgun (WGS) entry which is preliminary data.</text>
</comment>
<evidence type="ECO:0000313" key="3">
    <source>
        <dbReference type="EMBL" id="GAA4720097.1"/>
    </source>
</evidence>
<feature type="compositionally biased region" description="Acidic residues" evidence="1">
    <location>
        <begin position="398"/>
        <end position="411"/>
    </location>
</feature>
<protein>
    <recommendedName>
        <fullName evidence="2">Aminoglycoside phosphotransferase domain-containing protein</fullName>
    </recommendedName>
</protein>
<dbReference type="InterPro" id="IPR011009">
    <property type="entry name" value="Kinase-like_dom_sf"/>
</dbReference>
<proteinExistence type="predicted"/>
<organism evidence="3 4">
    <name type="scientific">Pedococcus ginsenosidimutans</name>
    <dbReference type="NCBI Taxonomy" id="490570"/>
    <lineage>
        <taxon>Bacteria</taxon>
        <taxon>Bacillati</taxon>
        <taxon>Actinomycetota</taxon>
        <taxon>Actinomycetes</taxon>
        <taxon>Micrococcales</taxon>
        <taxon>Intrasporangiaceae</taxon>
        <taxon>Pedococcus</taxon>
    </lineage>
</organism>
<feature type="compositionally biased region" description="Basic and acidic residues" evidence="1">
    <location>
        <begin position="304"/>
        <end position="320"/>
    </location>
</feature>
<keyword evidence="4" id="KW-1185">Reference proteome</keyword>
<feature type="region of interest" description="Disordered" evidence="1">
    <location>
        <begin position="304"/>
        <end position="331"/>
    </location>
</feature>
<evidence type="ECO:0000313" key="4">
    <source>
        <dbReference type="Proteomes" id="UP001500556"/>
    </source>
</evidence>
<gene>
    <name evidence="3" type="ORF">GCM10025782_16920</name>
</gene>
<dbReference type="SUPFAM" id="SSF56112">
    <property type="entry name" value="Protein kinase-like (PK-like)"/>
    <property type="match status" value="1"/>
</dbReference>
<feature type="region of interest" description="Disordered" evidence="1">
    <location>
        <begin position="355"/>
        <end position="473"/>
    </location>
</feature>
<sequence length="473" mass="51031">MDRSPLFLAALASAAVPGLDPASVEALPGTPDHQYDVAFVQDTQHRRWVVRVPRTQAAAAQMESTFGLLGLLARRLPFSVPTPKGFAPLKEGGRAAIYPFLPGQNIDFGALPAGPGLAAELGRAIAALHNADHGLFEEAGLPAYDADTYRTRRLTELDRAAATGHVPTGLLARWEKQLEDVALWRFAPTPTHGDLTGDQVLVVFEDDQDASTGRVRALTGWEDAKVADPADDFSALATQASEPAIETLMEAYAHARSERPDPHLLTRARLVAEMRVLSALLAAVSGGDRLLVERHAATLRRLEQEVHEREEAAHDYRHTEPTPARRPVPVVVPPVVVEDSEEEDEDVAVMFAPTAGEDDLEGPDAQPDAELHPEAQEPVAQPEPDDGDEPESHHDADLAEPADSEVVDDDERVARHEPRDDSTTEIPVTPPTAGASHTGPSRPVQFDDDDDDVDGDGDGEDPGPEFEPGYSRS</sequence>
<accession>A0ABP8Y509</accession>
<dbReference type="Proteomes" id="UP001500556">
    <property type="component" value="Unassembled WGS sequence"/>
</dbReference>
<feature type="compositionally biased region" description="Acidic residues" evidence="1">
    <location>
        <begin position="446"/>
        <end position="464"/>
    </location>
</feature>
<dbReference type="InterPro" id="IPR002575">
    <property type="entry name" value="Aminoglycoside_PTrfase"/>
</dbReference>
<dbReference type="Gene3D" id="3.30.200.20">
    <property type="entry name" value="Phosphorylase Kinase, domain 1"/>
    <property type="match status" value="1"/>
</dbReference>